<protein>
    <submittedName>
        <fullName evidence="2">Chemotaxis signal transduction protein</fullName>
    </submittedName>
</protein>
<dbReference type="PANTHER" id="PTHR22617">
    <property type="entry name" value="CHEMOTAXIS SENSOR HISTIDINE KINASE-RELATED"/>
    <property type="match status" value="1"/>
</dbReference>
<accession>A0A0A0HKV7</accession>
<dbReference type="InterPro" id="IPR039315">
    <property type="entry name" value="CheW"/>
</dbReference>
<evidence type="ECO:0000259" key="1">
    <source>
        <dbReference type="PROSITE" id="PS50851"/>
    </source>
</evidence>
<dbReference type="Pfam" id="PF01584">
    <property type="entry name" value="CheW"/>
    <property type="match status" value="1"/>
</dbReference>
<comment type="caution">
    <text evidence="2">The sequence shown here is derived from an EMBL/GenBank/DDBJ whole genome shotgun (WGS) entry which is preliminary data.</text>
</comment>
<dbReference type="AlphaFoldDB" id="A0A0A0HKV7"/>
<dbReference type="SMART" id="SM00260">
    <property type="entry name" value="CheW"/>
    <property type="match status" value="1"/>
</dbReference>
<feature type="domain" description="CheW-like" evidence="1">
    <location>
        <begin position="4"/>
        <end position="149"/>
    </location>
</feature>
<evidence type="ECO:0000313" key="3">
    <source>
        <dbReference type="Proteomes" id="UP000030021"/>
    </source>
</evidence>
<organism evidence="2 3">
    <name type="scientific">Roseovarius mucosus DSM 17069</name>
    <dbReference type="NCBI Taxonomy" id="1288298"/>
    <lineage>
        <taxon>Bacteria</taxon>
        <taxon>Pseudomonadati</taxon>
        <taxon>Pseudomonadota</taxon>
        <taxon>Alphaproteobacteria</taxon>
        <taxon>Rhodobacterales</taxon>
        <taxon>Roseobacteraceae</taxon>
        <taxon>Roseovarius</taxon>
    </lineage>
</organism>
<proteinExistence type="predicted"/>
<dbReference type="RefSeq" id="WP_075571717.1">
    <property type="nucleotide sequence ID" value="NZ_KN293978.2"/>
</dbReference>
<name>A0A0A0HKV7_9RHOB</name>
<sequence>MNENTQVVTFQSSGSLFAVPVNRVQQILDTQPIAALPNSPAELLGLIDVRGESIAVTDLSELLSRGPTKDTSETRILILSLMNGQQRSTVGLKTERVIEVTELDEGAIKSPADAGITTWDESVLTGIGRRNGDFVCILDLEKLFGEGARRKTTEFASQRATETSEGFALT</sequence>
<dbReference type="Proteomes" id="UP000030021">
    <property type="component" value="Unassembled WGS sequence"/>
</dbReference>
<evidence type="ECO:0000313" key="2">
    <source>
        <dbReference type="EMBL" id="KGM88467.1"/>
    </source>
</evidence>
<dbReference type="GO" id="GO:0006935">
    <property type="term" value="P:chemotaxis"/>
    <property type="evidence" value="ECO:0007669"/>
    <property type="project" value="InterPro"/>
</dbReference>
<dbReference type="InterPro" id="IPR002545">
    <property type="entry name" value="CheW-lke_dom"/>
</dbReference>
<gene>
    <name evidence="2" type="ORF">rosmuc_01298</name>
</gene>
<dbReference type="Gene3D" id="2.30.30.40">
    <property type="entry name" value="SH3 Domains"/>
    <property type="match status" value="1"/>
</dbReference>
<dbReference type="eggNOG" id="COG0835">
    <property type="taxonomic scope" value="Bacteria"/>
</dbReference>
<dbReference type="Gene3D" id="2.40.50.180">
    <property type="entry name" value="CheA-289, Domain 4"/>
    <property type="match status" value="1"/>
</dbReference>
<dbReference type="GO" id="GO:0005829">
    <property type="term" value="C:cytosol"/>
    <property type="evidence" value="ECO:0007669"/>
    <property type="project" value="TreeGrafter"/>
</dbReference>
<dbReference type="InterPro" id="IPR036061">
    <property type="entry name" value="CheW-like_dom_sf"/>
</dbReference>
<reference evidence="2 3" key="1">
    <citation type="submission" date="2013-01" db="EMBL/GenBank/DDBJ databases">
        <authorList>
            <person name="Fiebig A."/>
            <person name="Goeker M."/>
            <person name="Klenk H.-P.P."/>
        </authorList>
    </citation>
    <scope>NUCLEOTIDE SEQUENCE [LARGE SCALE GENOMIC DNA]</scope>
    <source>
        <strain evidence="2 3">DSM 17069</strain>
    </source>
</reference>
<dbReference type="SUPFAM" id="SSF50341">
    <property type="entry name" value="CheW-like"/>
    <property type="match status" value="1"/>
</dbReference>
<dbReference type="PROSITE" id="PS50851">
    <property type="entry name" value="CHEW"/>
    <property type="match status" value="1"/>
</dbReference>
<dbReference type="PANTHER" id="PTHR22617:SF23">
    <property type="entry name" value="CHEMOTAXIS PROTEIN CHEW"/>
    <property type="match status" value="1"/>
</dbReference>
<dbReference type="GO" id="GO:0007165">
    <property type="term" value="P:signal transduction"/>
    <property type="evidence" value="ECO:0007669"/>
    <property type="project" value="InterPro"/>
</dbReference>
<dbReference type="HOGENOM" id="CLU_048995_1_1_5"/>
<dbReference type="PATRIC" id="fig|1288298.3.peg.1309"/>
<dbReference type="STRING" id="215743.ROSMUCSMR3_00528"/>
<dbReference type="EMBL" id="AONH01000007">
    <property type="protein sequence ID" value="KGM88467.1"/>
    <property type="molecule type" value="Genomic_DNA"/>
</dbReference>